<dbReference type="GO" id="GO:0051205">
    <property type="term" value="P:protein insertion into membrane"/>
    <property type="evidence" value="ECO:0007669"/>
    <property type="project" value="UniProtKB-UniRule"/>
</dbReference>
<dbReference type="GO" id="GO:0043165">
    <property type="term" value="P:Gram-negative-bacterium-type cell outer membrane assembly"/>
    <property type="evidence" value="ECO:0007669"/>
    <property type="project" value="UniProtKB-UniRule"/>
</dbReference>
<dbReference type="PANTHER" id="PTHR12815">
    <property type="entry name" value="SORTING AND ASSEMBLY MACHINERY SAMM50 PROTEIN FAMILY MEMBER"/>
    <property type="match status" value="1"/>
</dbReference>
<feature type="domain" description="POTRA" evidence="10">
    <location>
        <begin position="160"/>
        <end position="248"/>
    </location>
</feature>
<keyword evidence="4 8" id="KW-0732">Signal</keyword>
<dbReference type="Proteomes" id="UP000484255">
    <property type="component" value="Unassembled WGS sequence"/>
</dbReference>
<feature type="domain" description="POTRA" evidence="10">
    <location>
        <begin position="332"/>
        <end position="406"/>
    </location>
</feature>
<dbReference type="InterPro" id="IPR039910">
    <property type="entry name" value="D15-like"/>
</dbReference>
<dbReference type="InterPro" id="IPR034746">
    <property type="entry name" value="POTRA"/>
</dbReference>
<feature type="domain" description="POTRA" evidence="10">
    <location>
        <begin position="77"/>
        <end position="157"/>
    </location>
</feature>
<dbReference type="InterPro" id="IPR023707">
    <property type="entry name" value="OM_assembly_BamA"/>
</dbReference>
<evidence type="ECO:0000256" key="4">
    <source>
        <dbReference type="ARBA" id="ARBA00022729"/>
    </source>
</evidence>
<evidence type="ECO:0000256" key="3">
    <source>
        <dbReference type="ARBA" id="ARBA00022692"/>
    </source>
</evidence>
<dbReference type="PANTHER" id="PTHR12815:SF23">
    <property type="entry name" value="OUTER MEMBRANE PROTEIN ASSEMBLY FACTOR BAMA"/>
    <property type="match status" value="1"/>
</dbReference>
<dbReference type="PROSITE" id="PS51779">
    <property type="entry name" value="POTRA"/>
    <property type="match status" value="4"/>
</dbReference>
<keyword evidence="7 8" id="KW-0998">Cell outer membrane</keyword>
<dbReference type="PIRSF" id="PIRSF006076">
    <property type="entry name" value="OM_assembly_OMP85"/>
    <property type="match status" value="1"/>
</dbReference>
<comment type="subunit">
    <text evidence="8">Part of the Bam complex.</text>
</comment>
<keyword evidence="2 8" id="KW-1134">Transmembrane beta strand</keyword>
<keyword evidence="12" id="KW-1185">Reference proteome</keyword>
<organism evidence="11 12">
    <name type="scientific">Ideonella livida</name>
    <dbReference type="NCBI Taxonomy" id="2707176"/>
    <lineage>
        <taxon>Bacteria</taxon>
        <taxon>Pseudomonadati</taxon>
        <taxon>Pseudomonadota</taxon>
        <taxon>Betaproteobacteria</taxon>
        <taxon>Burkholderiales</taxon>
        <taxon>Sphaerotilaceae</taxon>
        <taxon>Ideonella</taxon>
    </lineage>
</organism>
<comment type="function">
    <text evidence="8">Part of the outer membrane protein assembly complex, which is involved in assembly and insertion of beta-barrel proteins into the outer membrane.</text>
</comment>
<evidence type="ECO:0000256" key="9">
    <source>
        <dbReference type="NCBIfam" id="TIGR03303"/>
    </source>
</evidence>
<evidence type="ECO:0000256" key="5">
    <source>
        <dbReference type="ARBA" id="ARBA00022737"/>
    </source>
</evidence>
<dbReference type="Gene3D" id="3.10.20.310">
    <property type="entry name" value="membrane protein fhac"/>
    <property type="match status" value="5"/>
</dbReference>
<gene>
    <name evidence="8 11" type="primary">bamA</name>
    <name evidence="11" type="ORF">G3A44_05660</name>
</gene>
<comment type="subcellular location">
    <subcellularLocation>
        <location evidence="8">Cell outer membrane</location>
    </subcellularLocation>
    <subcellularLocation>
        <location evidence="1">Membrane</location>
    </subcellularLocation>
</comment>
<evidence type="ECO:0000256" key="8">
    <source>
        <dbReference type="HAMAP-Rule" id="MF_01430"/>
    </source>
</evidence>
<dbReference type="Pfam" id="PF01103">
    <property type="entry name" value="Omp85"/>
    <property type="match status" value="1"/>
</dbReference>
<comment type="caution">
    <text evidence="11">The sequence shown here is derived from an EMBL/GenBank/DDBJ whole genome shotgun (WGS) entry which is preliminary data.</text>
</comment>
<dbReference type="InterPro" id="IPR000184">
    <property type="entry name" value="Bac_surfAg_D15"/>
</dbReference>
<feature type="domain" description="POTRA" evidence="10">
    <location>
        <begin position="9"/>
        <end position="76"/>
    </location>
</feature>
<dbReference type="AlphaFoldDB" id="A0A7C9TJ35"/>
<keyword evidence="5 8" id="KW-0677">Repeat</keyword>
<evidence type="ECO:0000259" key="10">
    <source>
        <dbReference type="PROSITE" id="PS51779"/>
    </source>
</evidence>
<sequence>MPAWAVEPFEIRDIRVEGMQRSDPGTVFGALPFRIGDTYNDEKGAAALRALFATGLFKDVRIDLEGPVVVLVVDERSFIAAVNFSGLREFDKDTILKALKDNGIGEGMPFDKAVIDRAEQEIKRQYLTRSFYGAEVVTTATPVERNRVDVTFTVVEGEIARIRDISISGNQAYSQSELLDLLDLTTGGWMTWYTKSDRYARTKLNADLEKIRSFYLNNGFLEFDIKGTLVTMSPDKQSIDIGITLHEGRPYSVAAVRMEGEYLGREEEFRTKVQIRPGEPYRGDDVSATVRQFSEVFANYGYAFARVEQRTELDRATGTVTVVLTGVPGLRVNVRRINISGNSLTRDDVIRREFRQFESAWYDGRKIKLSRDRVERLGYFTEVAVETQEVPGAPDQVDLLLRVVEKPTGSLMLSAGYSTADRLALTASIRKENIFGTGNYLGIDLNTSRLSRSMMVSTVDPYYTEDGISRAIEVYYRTSRPVNSLGSAYTLATPGATIRFGIPYTETDTVFVGLGAEQMRVGTATGIPLSYRNHVAIFGNNSTGFPVTLGWAREERDNPIAPTRGRYQRVNLETSLVGDMQYARANYQFQQYLPFLRKFTLGLNAELGWGEGLNGRPYPVFKNFYGGGLGSVRVFEQSSLGAVDVTGAYNGGNRRLNLNSELYVPLPGTGNDKTLRIFGFVDAGNVWASYQPVELSDLRSSYGVGLSWISPVGPLKLSYGLPLRAFSRDKIQRLQFQIGTAF</sequence>
<accession>A0A7C9TJ35</accession>
<keyword evidence="3 8" id="KW-0812">Transmembrane</keyword>
<dbReference type="NCBIfam" id="TIGR03303">
    <property type="entry name" value="OM_YaeT"/>
    <property type="match status" value="1"/>
</dbReference>
<evidence type="ECO:0000256" key="7">
    <source>
        <dbReference type="ARBA" id="ARBA00023237"/>
    </source>
</evidence>
<dbReference type="GO" id="GO:0009279">
    <property type="term" value="C:cell outer membrane"/>
    <property type="evidence" value="ECO:0007669"/>
    <property type="project" value="UniProtKB-SubCell"/>
</dbReference>
<evidence type="ECO:0000256" key="6">
    <source>
        <dbReference type="ARBA" id="ARBA00023136"/>
    </source>
</evidence>
<dbReference type="Pfam" id="PF07244">
    <property type="entry name" value="POTRA"/>
    <property type="match status" value="4"/>
</dbReference>
<comment type="similarity">
    <text evidence="8">Belongs to the BamA family.</text>
</comment>
<dbReference type="HAMAP" id="MF_01430">
    <property type="entry name" value="OM_assembly_BamA"/>
    <property type="match status" value="1"/>
</dbReference>
<evidence type="ECO:0000256" key="1">
    <source>
        <dbReference type="ARBA" id="ARBA00004370"/>
    </source>
</evidence>
<name>A0A7C9TJ35_9BURK</name>
<reference evidence="11 12" key="1">
    <citation type="submission" date="2020-02" db="EMBL/GenBank/DDBJ databases">
        <title>Ideonella bacterium strain TBM-1.</title>
        <authorList>
            <person name="Chen W.-M."/>
        </authorList>
    </citation>
    <scope>NUCLEOTIDE SEQUENCE [LARGE SCALE GENOMIC DNA]</scope>
    <source>
        <strain evidence="11 12">TBM-1</strain>
    </source>
</reference>
<proteinExistence type="inferred from homology"/>
<evidence type="ECO:0000313" key="12">
    <source>
        <dbReference type="Proteomes" id="UP000484255"/>
    </source>
</evidence>
<dbReference type="EMBL" id="JAAGOH010000005">
    <property type="protein sequence ID" value="NDY90683.1"/>
    <property type="molecule type" value="Genomic_DNA"/>
</dbReference>
<evidence type="ECO:0000313" key="11">
    <source>
        <dbReference type="EMBL" id="NDY90683.1"/>
    </source>
</evidence>
<dbReference type="InterPro" id="IPR010827">
    <property type="entry name" value="BamA/TamA_POTRA"/>
</dbReference>
<dbReference type="Gene3D" id="2.40.160.50">
    <property type="entry name" value="membrane protein fhac: a member of the omp85/tpsb transporter family"/>
    <property type="match status" value="1"/>
</dbReference>
<keyword evidence="6 8" id="KW-0472">Membrane</keyword>
<evidence type="ECO:0000256" key="2">
    <source>
        <dbReference type="ARBA" id="ARBA00022452"/>
    </source>
</evidence>
<protein>
    <recommendedName>
        <fullName evidence="8 9">Outer membrane protein assembly factor BamA</fullName>
    </recommendedName>
</protein>